<protein>
    <submittedName>
        <fullName evidence="1">DUF2071 domain-containing protein</fullName>
    </submittedName>
</protein>
<name>A0ABW1Y4R3_STRPL</name>
<organism evidence="1 2">
    <name type="scientific">Streptomyces plicatus</name>
    <dbReference type="NCBI Taxonomy" id="1922"/>
    <lineage>
        <taxon>Bacteria</taxon>
        <taxon>Bacillati</taxon>
        <taxon>Actinomycetota</taxon>
        <taxon>Actinomycetes</taxon>
        <taxon>Kitasatosporales</taxon>
        <taxon>Streptomycetaceae</taxon>
        <taxon>Streptomyces</taxon>
        <taxon>Streptomyces rochei group</taxon>
    </lineage>
</organism>
<reference evidence="2" key="1">
    <citation type="journal article" date="2019" name="Int. J. Syst. Evol. Microbiol.">
        <title>The Global Catalogue of Microorganisms (GCM) 10K type strain sequencing project: providing services to taxonomists for standard genome sequencing and annotation.</title>
        <authorList>
            <consortium name="The Broad Institute Genomics Platform"/>
            <consortium name="The Broad Institute Genome Sequencing Center for Infectious Disease"/>
            <person name="Wu L."/>
            <person name="Ma J."/>
        </authorList>
    </citation>
    <scope>NUCLEOTIDE SEQUENCE [LARGE SCALE GENOMIC DNA]</scope>
    <source>
        <strain evidence="2">JCM 4504</strain>
    </source>
</reference>
<evidence type="ECO:0000313" key="1">
    <source>
        <dbReference type="EMBL" id="MFC6505457.1"/>
    </source>
</evidence>
<sequence>MFTLLAVLGSVLSVGLAAWAAERSLRRTRRQTRYGRYAPWVHPRGRLAAPLNRVAGSRLLRRLCEHIPSVVFVSDVTDVVYVNYVVDAHHIAPLVPPGLELQRLGESGDQAMVTFLSYRHGHLGPALLGRWRRLLPSPLQSNWRIYVRHPRTGSLGVYFLSTAVDRTVHALGARMIAEGLPMHVLDRASALVAQDDRIDLLLAPGRGTAPDAEAHLVPLPEWPTDGPWRRAFPDYRTMLAYCVPQDRALSVQPWHGQVTRQEISLGIPLDSCTALSGPVVSAAASALVSNAEPFAFLVPRVRFLLESEERDPL</sequence>
<dbReference type="RefSeq" id="WP_125537132.1">
    <property type="nucleotide sequence ID" value="NZ_BMUJ01000011.1"/>
</dbReference>
<proteinExistence type="predicted"/>
<comment type="caution">
    <text evidence="1">The sequence shown here is derived from an EMBL/GenBank/DDBJ whole genome shotgun (WGS) entry which is preliminary data.</text>
</comment>
<dbReference type="Pfam" id="PF09844">
    <property type="entry name" value="DUF2071"/>
    <property type="match status" value="1"/>
</dbReference>
<dbReference type="Proteomes" id="UP001596321">
    <property type="component" value="Unassembled WGS sequence"/>
</dbReference>
<dbReference type="EMBL" id="JBHSUW010000001">
    <property type="protein sequence ID" value="MFC6505457.1"/>
    <property type="molecule type" value="Genomic_DNA"/>
</dbReference>
<evidence type="ECO:0000313" key="2">
    <source>
        <dbReference type="Proteomes" id="UP001596321"/>
    </source>
</evidence>
<dbReference type="InterPro" id="IPR018644">
    <property type="entry name" value="DUF2071"/>
</dbReference>
<keyword evidence="2" id="KW-1185">Reference proteome</keyword>
<accession>A0ABW1Y4R3</accession>
<gene>
    <name evidence="1" type="ORF">ACFQFF_29295</name>
</gene>